<protein>
    <submittedName>
        <fullName evidence="2">Prepilin-type N-terminal cleavage/methylation domain-containing protein</fullName>
    </submittedName>
</protein>
<accession>A0AAE3WFT1</accession>
<evidence type="ECO:0000256" key="1">
    <source>
        <dbReference type="SAM" id="Phobius"/>
    </source>
</evidence>
<feature type="transmembrane region" description="Helical" evidence="1">
    <location>
        <begin position="20"/>
        <end position="42"/>
    </location>
</feature>
<dbReference type="RefSeq" id="WP_306736120.1">
    <property type="nucleotide sequence ID" value="NZ_JANHAX010000003.1"/>
</dbReference>
<dbReference type="EMBL" id="JANHAX010000003">
    <property type="protein sequence ID" value="MDQ2090853.1"/>
    <property type="molecule type" value="Genomic_DNA"/>
</dbReference>
<reference evidence="2" key="1">
    <citation type="submission" date="2022-07" db="EMBL/GenBank/DDBJ databases">
        <authorList>
            <person name="Otstavnykh N."/>
            <person name="Isaeva M."/>
            <person name="Bystritskaya E."/>
        </authorList>
    </citation>
    <scope>NUCLEOTIDE SEQUENCE</scope>
    <source>
        <strain evidence="2">KCTC 52189</strain>
    </source>
</reference>
<gene>
    <name evidence="2" type="ORF">NO357_13165</name>
</gene>
<comment type="caution">
    <text evidence="2">The sequence shown here is derived from an EMBL/GenBank/DDBJ whole genome shotgun (WGS) entry which is preliminary data.</text>
</comment>
<dbReference type="AlphaFoldDB" id="A0AAE3WFT1"/>
<reference evidence="2" key="2">
    <citation type="submission" date="2023-02" db="EMBL/GenBank/DDBJ databases">
        <title>'Rhodoalgimonas zhirmunskyi' gen. nov., isolated from a red alga.</title>
        <authorList>
            <person name="Nedashkovskaya O.I."/>
            <person name="Otstavnykh N.Y."/>
            <person name="Bystritskaya E.P."/>
            <person name="Balabanova L.A."/>
            <person name="Isaeva M.P."/>
        </authorList>
    </citation>
    <scope>NUCLEOTIDE SEQUENCE</scope>
    <source>
        <strain evidence="2">KCTC 52189</strain>
    </source>
</reference>
<dbReference type="InterPro" id="IPR012902">
    <property type="entry name" value="N_methyl_site"/>
</dbReference>
<dbReference type="NCBIfam" id="TIGR02532">
    <property type="entry name" value="IV_pilin_GFxxxE"/>
    <property type="match status" value="1"/>
</dbReference>
<organism evidence="2 3">
    <name type="scientific">Marimonas arenosa</name>
    <dbReference type="NCBI Taxonomy" id="1795305"/>
    <lineage>
        <taxon>Bacteria</taxon>
        <taxon>Pseudomonadati</taxon>
        <taxon>Pseudomonadota</taxon>
        <taxon>Alphaproteobacteria</taxon>
        <taxon>Rhodobacterales</taxon>
        <taxon>Paracoccaceae</taxon>
        <taxon>Marimonas</taxon>
    </lineage>
</organism>
<keyword evidence="3" id="KW-1185">Reference proteome</keyword>
<keyword evidence="1" id="KW-0812">Transmembrane</keyword>
<evidence type="ECO:0000313" key="3">
    <source>
        <dbReference type="Proteomes" id="UP001226762"/>
    </source>
</evidence>
<dbReference type="PROSITE" id="PS00409">
    <property type="entry name" value="PROKAR_NTER_METHYL"/>
    <property type="match status" value="1"/>
</dbReference>
<proteinExistence type="predicted"/>
<keyword evidence="1" id="KW-1133">Transmembrane helix</keyword>
<keyword evidence="1" id="KW-0472">Membrane</keyword>
<name>A0AAE3WFT1_9RHOB</name>
<dbReference type="Proteomes" id="UP001226762">
    <property type="component" value="Unassembled WGS sequence"/>
</dbReference>
<dbReference type="Pfam" id="PF07963">
    <property type="entry name" value="N_methyl"/>
    <property type="match status" value="1"/>
</dbReference>
<evidence type="ECO:0000313" key="2">
    <source>
        <dbReference type="EMBL" id="MDQ2090853.1"/>
    </source>
</evidence>
<sequence length="213" mass="23420">MVHPDNRSTRRDDVGEAGFTLVEVLVSLTLLALMSTIMLGGFQFGARSWDRVSTVSAERDRVYATHAFLRQRLGSLSLPSGLAREVDETTLPIVGNETMVSFLASWQTGPVVSGLYLFRLWHDDSDGGRLMLSWQQLVGTETGGGEGTRGERVLLDGVAQLQLGYFGTTREAPGGLWASNWDTRAGGLRLLKLEVQFSDPRRHWPVLMVAPGM</sequence>